<proteinExistence type="predicted"/>
<dbReference type="RefSeq" id="WP_067304256.1">
    <property type="nucleotide sequence ID" value="NZ_CP016279.1"/>
</dbReference>
<dbReference type="EMBL" id="JAGGLP010000010">
    <property type="protein sequence ID" value="MBP2052264.1"/>
    <property type="molecule type" value="Genomic_DNA"/>
</dbReference>
<evidence type="ECO:0000256" key="2">
    <source>
        <dbReference type="SAM" id="Phobius"/>
    </source>
</evidence>
<protein>
    <submittedName>
        <fullName evidence="4">Uncharacterized protein YneF (UPF0154 family)</fullName>
    </submittedName>
</protein>
<keyword evidence="2" id="KW-0812">Transmembrane</keyword>
<evidence type="ECO:0000313" key="3">
    <source>
        <dbReference type="EMBL" id="ANP50843.1"/>
    </source>
</evidence>
<dbReference type="AlphaFoldDB" id="A0A1B1AWA8"/>
<dbReference type="Proteomes" id="UP001519309">
    <property type="component" value="Unassembled WGS sequence"/>
</dbReference>
<dbReference type="OrthoDB" id="4215061at2"/>
<keyword evidence="2" id="KW-0472">Membrane</keyword>
<accession>A0A1B1AWA8</accession>
<gene>
    <name evidence="3" type="ORF">AVL59_15520</name>
    <name evidence="4" type="ORF">J2Z21_005246</name>
</gene>
<reference evidence="4 6" key="2">
    <citation type="submission" date="2021-03" db="EMBL/GenBank/DDBJ databases">
        <title>Genomic Encyclopedia of Type Strains, Phase IV (KMG-IV): sequencing the most valuable type-strain genomes for metagenomic binning, comparative biology and taxonomic classification.</title>
        <authorList>
            <person name="Goeker M."/>
        </authorList>
    </citation>
    <scope>NUCLEOTIDE SEQUENCE [LARGE SCALE GENOMIC DNA]</scope>
    <source>
        <strain evidence="4 6">DSM 40499</strain>
    </source>
</reference>
<evidence type="ECO:0000256" key="1">
    <source>
        <dbReference type="SAM" id="MobiDB-lite"/>
    </source>
</evidence>
<dbReference type="Proteomes" id="UP000092659">
    <property type="component" value="Chromosome"/>
</dbReference>
<feature type="transmembrane region" description="Helical" evidence="2">
    <location>
        <begin position="39"/>
        <end position="60"/>
    </location>
</feature>
<feature type="compositionally biased region" description="Polar residues" evidence="1">
    <location>
        <begin position="222"/>
        <end position="235"/>
    </location>
</feature>
<name>A0A1B1AWA8_9ACTN</name>
<evidence type="ECO:0000313" key="5">
    <source>
        <dbReference type="Proteomes" id="UP000092659"/>
    </source>
</evidence>
<keyword evidence="6" id="KW-1185">Reference proteome</keyword>
<evidence type="ECO:0000313" key="4">
    <source>
        <dbReference type="EMBL" id="MBP2052264.1"/>
    </source>
</evidence>
<keyword evidence="2" id="KW-1133">Transmembrane helix</keyword>
<dbReference type="EMBL" id="CP016279">
    <property type="protein sequence ID" value="ANP50843.1"/>
    <property type="molecule type" value="Genomic_DNA"/>
</dbReference>
<dbReference type="KEGG" id="sgs:AVL59_15520"/>
<organism evidence="3 5">
    <name type="scientific">Streptomyces griseochromogenes</name>
    <dbReference type="NCBI Taxonomy" id="68214"/>
    <lineage>
        <taxon>Bacteria</taxon>
        <taxon>Bacillati</taxon>
        <taxon>Actinomycetota</taxon>
        <taxon>Actinomycetes</taxon>
        <taxon>Kitasatosporales</taxon>
        <taxon>Streptomycetaceae</taxon>
        <taxon>Streptomyces</taxon>
    </lineage>
</organism>
<dbReference type="STRING" id="68214.AVL59_15520"/>
<evidence type="ECO:0000313" key="6">
    <source>
        <dbReference type="Proteomes" id="UP001519309"/>
    </source>
</evidence>
<feature type="region of interest" description="Disordered" evidence="1">
    <location>
        <begin position="215"/>
        <end position="235"/>
    </location>
</feature>
<reference evidence="3 5" key="1">
    <citation type="submission" date="2016-06" db="EMBL/GenBank/DDBJ databases">
        <title>Complete genome sequence of Streptomyces griseochromogenes ATCC 14511, the Blasticidin S producer.</title>
        <authorList>
            <person name="Wu L."/>
        </authorList>
    </citation>
    <scope>NUCLEOTIDE SEQUENCE [LARGE SCALE GENOMIC DNA]</scope>
    <source>
        <strain evidence="3 5">ATCC 14511</strain>
    </source>
</reference>
<sequence>MSLAVEIVLIVIGILLLAAALIGSGISRRLMTIPKMHKAPRIVLAILGVVLLAGGAWGMVTKTEQHRPSLAELRKHIPDNIKSGLSCAESPESPKSAVQIECDSTDASTTPEQVWFTLFPDVNLMQKYWFDKATPSNFSGATCATTDDFKKGGKGPWFLNDQSVTVGDQVCYMAGTTAVSVFTDRRYNIVVFAQSANPQLLSDFIKWVNSDDSVPAGDQDATPATPSHTMSEAGH</sequence>
<feature type="transmembrane region" description="Helical" evidence="2">
    <location>
        <begin position="6"/>
        <end position="27"/>
    </location>
</feature>